<dbReference type="InterPro" id="IPR007691">
    <property type="entry name" value="LpxD"/>
</dbReference>
<dbReference type="SUPFAM" id="SSF51161">
    <property type="entry name" value="Trimeric LpxA-like enzymes"/>
    <property type="match status" value="1"/>
</dbReference>
<feature type="non-terminal residue" evidence="9">
    <location>
        <position position="202"/>
    </location>
</feature>
<evidence type="ECO:0000256" key="5">
    <source>
        <dbReference type="ARBA" id="ARBA00023098"/>
    </source>
</evidence>
<evidence type="ECO:0000259" key="7">
    <source>
        <dbReference type="Pfam" id="PF04613"/>
    </source>
</evidence>
<dbReference type="InterPro" id="IPR056729">
    <property type="entry name" value="GMPPB_C"/>
</dbReference>
<reference evidence="9" key="1">
    <citation type="submission" date="2018-05" db="EMBL/GenBank/DDBJ databases">
        <authorList>
            <person name="Lanie J.A."/>
            <person name="Ng W.-L."/>
            <person name="Kazmierczak K.M."/>
            <person name="Andrzejewski T.M."/>
            <person name="Davidsen T.M."/>
            <person name="Wayne K.J."/>
            <person name="Tettelin H."/>
            <person name="Glass J.I."/>
            <person name="Rusch D."/>
            <person name="Podicherti R."/>
            <person name="Tsui H.-C.T."/>
            <person name="Winkler M.E."/>
        </authorList>
    </citation>
    <scope>NUCLEOTIDE SEQUENCE</scope>
</reference>
<sequence>MSTLQELADLVEGTVVGDSSLPINGVSTIQEGKPNTITFIAHDKYQKYASSTTASAIIVADKALLNGKDGILLDSPQEAIAKVLNHFAPAYSRFEGIHQTAQIDSSAKLGNNVSIGPNTVIDQNVIIGDHTTIGANNVINSGVKIGANSTLDHNIHLFHNSVIGKRCIIHSGAVIGVDGFGFTTNNDFHIKMPHNGKVIIGN</sequence>
<dbReference type="EMBL" id="UINC01042458">
    <property type="protein sequence ID" value="SVB45121.1"/>
    <property type="molecule type" value="Genomic_DNA"/>
</dbReference>
<dbReference type="Pfam" id="PF25087">
    <property type="entry name" value="GMPPB_C"/>
    <property type="match status" value="1"/>
</dbReference>
<dbReference type="PANTHER" id="PTHR43378">
    <property type="entry name" value="UDP-3-O-ACYLGLUCOSAMINE N-ACYLTRANSFERASE"/>
    <property type="match status" value="1"/>
</dbReference>
<keyword evidence="1" id="KW-0444">Lipid biosynthesis</keyword>
<dbReference type="InterPro" id="IPR011004">
    <property type="entry name" value="Trimer_LpxA-like_sf"/>
</dbReference>
<evidence type="ECO:0000256" key="1">
    <source>
        <dbReference type="ARBA" id="ARBA00022516"/>
    </source>
</evidence>
<name>A0A382E551_9ZZZZ</name>
<organism evidence="9">
    <name type="scientific">marine metagenome</name>
    <dbReference type="NCBI Taxonomy" id="408172"/>
    <lineage>
        <taxon>unclassified sequences</taxon>
        <taxon>metagenomes</taxon>
        <taxon>ecological metagenomes</taxon>
    </lineage>
</organism>
<dbReference type="Gene3D" id="2.160.10.10">
    <property type="entry name" value="Hexapeptide repeat proteins"/>
    <property type="match status" value="1"/>
</dbReference>
<evidence type="ECO:0000256" key="3">
    <source>
        <dbReference type="ARBA" id="ARBA00022679"/>
    </source>
</evidence>
<feature type="domain" description="UDP-3-O-[3-hydroxymyristoyl] glucosamine N-acyltransferase non-repeat region" evidence="7">
    <location>
        <begin position="21"/>
        <end position="85"/>
    </location>
</feature>
<dbReference type="InterPro" id="IPR020573">
    <property type="entry name" value="UDP_GlcNAc_AcTrfase_non-rep"/>
</dbReference>
<protein>
    <submittedName>
        <fullName evidence="9">Uncharacterized protein</fullName>
    </submittedName>
</protein>
<accession>A0A382E551</accession>
<dbReference type="GO" id="GO:0009245">
    <property type="term" value="P:lipid A biosynthetic process"/>
    <property type="evidence" value="ECO:0007669"/>
    <property type="project" value="UniProtKB-KW"/>
</dbReference>
<keyword evidence="3" id="KW-0808">Transferase</keyword>
<evidence type="ECO:0000313" key="9">
    <source>
        <dbReference type="EMBL" id="SVB45121.1"/>
    </source>
</evidence>
<keyword evidence="6" id="KW-0012">Acyltransferase</keyword>
<dbReference type="AlphaFoldDB" id="A0A382E551"/>
<keyword evidence="2" id="KW-0441">Lipid A biosynthesis</keyword>
<evidence type="ECO:0000259" key="8">
    <source>
        <dbReference type="Pfam" id="PF25087"/>
    </source>
</evidence>
<proteinExistence type="predicted"/>
<evidence type="ECO:0000256" key="6">
    <source>
        <dbReference type="ARBA" id="ARBA00023315"/>
    </source>
</evidence>
<keyword evidence="5" id="KW-0443">Lipid metabolism</keyword>
<dbReference type="PANTHER" id="PTHR43378:SF2">
    <property type="entry name" value="UDP-3-O-ACYLGLUCOSAMINE N-ACYLTRANSFERASE 1, MITOCHONDRIAL-RELATED"/>
    <property type="match status" value="1"/>
</dbReference>
<dbReference type="GO" id="GO:0016020">
    <property type="term" value="C:membrane"/>
    <property type="evidence" value="ECO:0007669"/>
    <property type="project" value="GOC"/>
</dbReference>
<gene>
    <name evidence="9" type="ORF">METZ01_LOCUS197975</name>
</gene>
<keyword evidence="4" id="KW-0677">Repeat</keyword>
<dbReference type="GO" id="GO:0016410">
    <property type="term" value="F:N-acyltransferase activity"/>
    <property type="evidence" value="ECO:0007669"/>
    <property type="project" value="InterPro"/>
</dbReference>
<evidence type="ECO:0000256" key="4">
    <source>
        <dbReference type="ARBA" id="ARBA00022737"/>
    </source>
</evidence>
<evidence type="ECO:0000256" key="2">
    <source>
        <dbReference type="ARBA" id="ARBA00022556"/>
    </source>
</evidence>
<feature type="domain" description="Mannose-1-phosphate guanyltransferase C-terminal" evidence="8">
    <location>
        <begin position="97"/>
        <end position="175"/>
    </location>
</feature>
<dbReference type="Gene3D" id="3.40.1390.10">
    <property type="entry name" value="MurE/MurF, N-terminal domain"/>
    <property type="match status" value="1"/>
</dbReference>
<dbReference type="Pfam" id="PF04613">
    <property type="entry name" value="LpxD"/>
    <property type="match status" value="1"/>
</dbReference>